<evidence type="ECO:0000313" key="3">
    <source>
        <dbReference type="EMBL" id="MCK9877353.1"/>
    </source>
</evidence>
<reference evidence="3 4" key="1">
    <citation type="submission" date="2022-04" db="EMBL/GenBank/DDBJ databases">
        <title>Genome diversity in the genus Frankia.</title>
        <authorList>
            <person name="Carlos-Shanley C."/>
            <person name="Hahn D."/>
        </authorList>
    </citation>
    <scope>NUCLEOTIDE SEQUENCE [LARGE SCALE GENOMIC DNA]</scope>
    <source>
        <strain evidence="3 4">Ag45/Mut15</strain>
    </source>
</reference>
<keyword evidence="4" id="KW-1185">Reference proteome</keyword>
<evidence type="ECO:0000313" key="4">
    <source>
        <dbReference type="Proteomes" id="UP001201873"/>
    </source>
</evidence>
<evidence type="ECO:0000256" key="1">
    <source>
        <dbReference type="ARBA" id="ARBA00023125"/>
    </source>
</evidence>
<feature type="domain" description="HTH merR-type" evidence="2">
    <location>
        <begin position="1"/>
        <end position="71"/>
    </location>
</feature>
<dbReference type="InterPro" id="IPR011256">
    <property type="entry name" value="Reg_factor_effector_dom_sf"/>
</dbReference>
<dbReference type="InterPro" id="IPR000551">
    <property type="entry name" value="MerR-type_HTH_dom"/>
</dbReference>
<dbReference type="InterPro" id="IPR010499">
    <property type="entry name" value="AraC_E-bd"/>
</dbReference>
<dbReference type="PANTHER" id="PTHR30204:SF97">
    <property type="entry name" value="MERR FAMILY REGULATORY PROTEIN"/>
    <property type="match status" value="1"/>
</dbReference>
<dbReference type="EMBL" id="JALKFT010000016">
    <property type="protein sequence ID" value="MCK9877353.1"/>
    <property type="molecule type" value="Genomic_DNA"/>
</dbReference>
<protein>
    <submittedName>
        <fullName evidence="3">MerR family transcriptional regulator</fullName>
    </submittedName>
</protein>
<dbReference type="PROSITE" id="PS50937">
    <property type="entry name" value="HTH_MERR_2"/>
    <property type="match status" value="1"/>
</dbReference>
<dbReference type="SUPFAM" id="SSF46955">
    <property type="entry name" value="Putative DNA-binding domain"/>
    <property type="match status" value="1"/>
</dbReference>
<evidence type="ECO:0000259" key="2">
    <source>
        <dbReference type="PROSITE" id="PS50937"/>
    </source>
</evidence>
<name>A0ABT0K235_9ACTN</name>
<dbReference type="Pfam" id="PF06445">
    <property type="entry name" value="GyrI-like"/>
    <property type="match status" value="1"/>
</dbReference>
<dbReference type="Gene3D" id="1.10.1660.10">
    <property type="match status" value="1"/>
</dbReference>
<comment type="caution">
    <text evidence="3">The sequence shown here is derived from an EMBL/GenBank/DDBJ whole genome shotgun (WGS) entry which is preliminary data.</text>
</comment>
<dbReference type="SUPFAM" id="SSF55136">
    <property type="entry name" value="Probable bacterial effector-binding domain"/>
    <property type="match status" value="1"/>
</dbReference>
<dbReference type="SMART" id="SM00422">
    <property type="entry name" value="HTH_MERR"/>
    <property type="match status" value="1"/>
</dbReference>
<dbReference type="InterPro" id="IPR047057">
    <property type="entry name" value="MerR_fam"/>
</dbReference>
<accession>A0ABT0K235</accession>
<dbReference type="InterPro" id="IPR009061">
    <property type="entry name" value="DNA-bd_dom_put_sf"/>
</dbReference>
<dbReference type="InterPro" id="IPR029442">
    <property type="entry name" value="GyrI-like"/>
</dbReference>
<dbReference type="SMART" id="SM00871">
    <property type="entry name" value="AraC_E_bind"/>
    <property type="match status" value="1"/>
</dbReference>
<dbReference type="Pfam" id="PF13411">
    <property type="entry name" value="MerR_1"/>
    <property type="match status" value="1"/>
</dbReference>
<keyword evidence="1" id="KW-0238">DNA-binding</keyword>
<proteinExistence type="predicted"/>
<dbReference type="CDD" id="cd01107">
    <property type="entry name" value="HTH_BmrR"/>
    <property type="match status" value="1"/>
</dbReference>
<dbReference type="Proteomes" id="UP001201873">
    <property type="component" value="Unassembled WGS sequence"/>
</dbReference>
<organism evidence="3 4">
    <name type="scientific">Frankia umida</name>
    <dbReference type="NCBI Taxonomy" id="573489"/>
    <lineage>
        <taxon>Bacteria</taxon>
        <taxon>Bacillati</taxon>
        <taxon>Actinomycetota</taxon>
        <taxon>Actinomycetes</taxon>
        <taxon>Frankiales</taxon>
        <taxon>Frankiaceae</taxon>
        <taxon>Frankia</taxon>
    </lineage>
</organism>
<dbReference type="PANTHER" id="PTHR30204">
    <property type="entry name" value="REDOX-CYCLING DRUG-SENSING TRANSCRIPTIONAL ACTIVATOR SOXR"/>
    <property type="match status" value="1"/>
</dbReference>
<sequence length="292" mass="31372">MLSIGDVARHGRVSVRMLRHYDAIGLLRPARVDQATGYRSYTAAQLARLHRIVALRGLGFALAEVAQLLDEQVSAEQMRGMLRLREAELHARIAADTTRLDQLRARLRTIESEGTMTTIDVTIKALPAARVAELTGTARGMEPQSIGPVVRGLYDRLTSALTRASLEPTGPAIAYYVEAGDDEHVEVHAALPVNAPSPTTPPFPVASSSSPSPAVSLPDGVTIVDLPAVEQAATVIHEGSMDDCLPTYQALAVWIENAGYRDAGPGREITLAFSPTDPASWITEIQQPVTRA</sequence>
<gene>
    <name evidence="3" type="ORF">MXD59_16515</name>
</gene>
<dbReference type="Gene3D" id="3.20.80.10">
    <property type="entry name" value="Regulatory factor, effector binding domain"/>
    <property type="match status" value="1"/>
</dbReference>
<dbReference type="RefSeq" id="WP_248825609.1">
    <property type="nucleotide sequence ID" value="NZ_JALKFT010000016.1"/>
</dbReference>